<evidence type="ECO:0000313" key="9">
    <source>
        <dbReference type="EMBL" id="TFD50512.1"/>
    </source>
</evidence>
<evidence type="ECO:0000256" key="3">
    <source>
        <dbReference type="ARBA" id="ARBA00022475"/>
    </source>
</evidence>
<feature type="transmembrane region" description="Helical" evidence="7">
    <location>
        <begin position="105"/>
        <end position="126"/>
    </location>
</feature>
<evidence type="ECO:0000256" key="4">
    <source>
        <dbReference type="ARBA" id="ARBA00022692"/>
    </source>
</evidence>
<feature type="transmembrane region" description="Helical" evidence="7">
    <location>
        <begin position="79"/>
        <end position="98"/>
    </location>
</feature>
<comment type="subcellular location">
    <subcellularLocation>
        <location evidence="1">Cell membrane</location>
        <topology evidence="1">Multi-pass membrane protein</topology>
    </subcellularLocation>
</comment>
<reference evidence="9 10" key="1">
    <citation type="submission" date="2019-03" db="EMBL/GenBank/DDBJ databases">
        <title>Genomics of glacier-inhabiting Cryobacterium strains.</title>
        <authorList>
            <person name="Liu Q."/>
            <person name="Xin Y.-H."/>
        </authorList>
    </citation>
    <scope>NUCLEOTIDE SEQUENCE [LARGE SCALE GENOMIC DNA]</scope>
    <source>
        <strain evidence="9 10">Hh14</strain>
    </source>
</reference>
<evidence type="ECO:0000259" key="8">
    <source>
        <dbReference type="Pfam" id="PF03458"/>
    </source>
</evidence>
<feature type="transmembrane region" description="Helical" evidence="7">
    <location>
        <begin position="161"/>
        <end position="180"/>
    </location>
</feature>
<dbReference type="GO" id="GO:0005886">
    <property type="term" value="C:plasma membrane"/>
    <property type="evidence" value="ECO:0007669"/>
    <property type="project" value="UniProtKB-SubCell"/>
</dbReference>
<gene>
    <name evidence="9" type="ORF">E3T55_08775</name>
</gene>
<organism evidence="9 10">
    <name type="scientific">Cryobacterium frigoriphilum</name>
    <dbReference type="NCBI Taxonomy" id="1259150"/>
    <lineage>
        <taxon>Bacteria</taxon>
        <taxon>Bacillati</taxon>
        <taxon>Actinomycetota</taxon>
        <taxon>Actinomycetes</taxon>
        <taxon>Micrococcales</taxon>
        <taxon>Microbacteriaceae</taxon>
        <taxon>Cryobacterium</taxon>
    </lineage>
</organism>
<protein>
    <submittedName>
        <fullName evidence="9">Trimeric intracellular cation channel family protein</fullName>
    </submittedName>
</protein>
<feature type="domain" description="Glycine transporter" evidence="8">
    <location>
        <begin position="108"/>
        <end position="181"/>
    </location>
</feature>
<accession>A0A4R9A204</accession>
<feature type="transmembrane region" description="Helical" evidence="7">
    <location>
        <begin position="46"/>
        <end position="67"/>
    </location>
</feature>
<keyword evidence="10" id="KW-1185">Reference proteome</keyword>
<evidence type="ECO:0000256" key="6">
    <source>
        <dbReference type="ARBA" id="ARBA00023136"/>
    </source>
</evidence>
<evidence type="ECO:0000256" key="1">
    <source>
        <dbReference type="ARBA" id="ARBA00004651"/>
    </source>
</evidence>
<evidence type="ECO:0000256" key="2">
    <source>
        <dbReference type="ARBA" id="ARBA00008193"/>
    </source>
</evidence>
<dbReference type="Proteomes" id="UP000297447">
    <property type="component" value="Unassembled WGS sequence"/>
</dbReference>
<comment type="similarity">
    <text evidence="2">Belongs to the UPF0126 family.</text>
</comment>
<dbReference type="EMBL" id="SOHE01000041">
    <property type="protein sequence ID" value="TFD50512.1"/>
    <property type="molecule type" value="Genomic_DNA"/>
</dbReference>
<feature type="transmembrane region" description="Helical" evidence="7">
    <location>
        <begin position="186"/>
        <end position="205"/>
    </location>
</feature>
<feature type="domain" description="Glycine transporter" evidence="8">
    <location>
        <begin position="23"/>
        <end position="95"/>
    </location>
</feature>
<evidence type="ECO:0000256" key="7">
    <source>
        <dbReference type="SAM" id="Phobius"/>
    </source>
</evidence>
<dbReference type="PANTHER" id="PTHR30506:SF3">
    <property type="entry name" value="UPF0126 INNER MEMBRANE PROTEIN YADS-RELATED"/>
    <property type="match status" value="1"/>
</dbReference>
<dbReference type="AlphaFoldDB" id="A0A4R9A204"/>
<comment type="caution">
    <text evidence="9">The sequence shown here is derived from an EMBL/GenBank/DDBJ whole genome shotgun (WGS) entry which is preliminary data.</text>
</comment>
<keyword evidence="6 7" id="KW-0472">Membrane</keyword>
<evidence type="ECO:0000313" key="10">
    <source>
        <dbReference type="Proteomes" id="UP000297447"/>
    </source>
</evidence>
<evidence type="ECO:0000256" key="5">
    <source>
        <dbReference type="ARBA" id="ARBA00022989"/>
    </source>
</evidence>
<keyword evidence="4 7" id="KW-0812">Transmembrane</keyword>
<name>A0A4R9A204_9MICO</name>
<feature type="transmembrane region" description="Helical" evidence="7">
    <location>
        <begin position="132"/>
        <end position="149"/>
    </location>
</feature>
<dbReference type="PANTHER" id="PTHR30506">
    <property type="entry name" value="INNER MEMBRANE PROTEIN"/>
    <property type="match status" value="1"/>
</dbReference>
<feature type="transmembrane region" description="Helical" evidence="7">
    <location>
        <begin position="19"/>
        <end position="39"/>
    </location>
</feature>
<dbReference type="Pfam" id="PF03458">
    <property type="entry name" value="Gly_transporter"/>
    <property type="match status" value="2"/>
</dbReference>
<dbReference type="InterPro" id="IPR005115">
    <property type="entry name" value="Gly_transporter"/>
</dbReference>
<keyword evidence="5 7" id="KW-1133">Transmembrane helix</keyword>
<keyword evidence="3" id="KW-1003">Cell membrane</keyword>
<sequence>MGQVIPAAFTLDTAALNDVILSVDLAGVLANAILGGVAARTARLDIVGFVVLAIMSGLGGGIIRDTLLQQGMPVALSDPAYLMTAVLGGVIAYFVTFNGRWSRRVLLLLDALAVGCWSSVGVQRALDAGLGWMPAILLGIITAVGGGMVRDIMLLKVPTIFGGNTLYATSAVLASSLMWILSTLGFVVIGSFVAILSGAALSLLAKRYGWILPTGYALRIPKPILLLHPRAWRERRRRARGDADADAAPLDEV</sequence>
<dbReference type="OrthoDB" id="9791874at2"/>
<proteinExistence type="inferred from homology"/>